<evidence type="ECO:0000313" key="1">
    <source>
        <dbReference type="EMBL" id="RMB85760.1"/>
    </source>
</evidence>
<dbReference type="AlphaFoldDB" id="A0A3M0ICH5"/>
<dbReference type="NCBIfam" id="TIGR04255">
    <property type="entry name" value="sporadTIGR04255"/>
    <property type="match status" value="1"/>
</dbReference>
<dbReference type="Proteomes" id="UP000270471">
    <property type="component" value="Unassembled WGS sequence"/>
</dbReference>
<keyword evidence="2" id="KW-1185">Reference proteome</keyword>
<dbReference type="EMBL" id="PENI01000006">
    <property type="protein sequence ID" value="RMB85760.1"/>
    <property type="molecule type" value="Genomic_DNA"/>
</dbReference>
<comment type="caution">
    <text evidence="1">The sequence shown here is derived from an EMBL/GenBank/DDBJ whole genome shotgun (WGS) entry which is preliminary data.</text>
</comment>
<dbReference type="InterPro" id="IPR026349">
    <property type="entry name" value="CHP04255"/>
</dbReference>
<proteinExistence type="predicted"/>
<name>A0A3M0ICH5_9ACTN</name>
<evidence type="ECO:0000313" key="2">
    <source>
        <dbReference type="Proteomes" id="UP000270471"/>
    </source>
</evidence>
<accession>A0A3M0ICH5</accession>
<reference evidence="1 2" key="1">
    <citation type="submission" date="2017-11" db="EMBL/GenBank/DDBJ databases">
        <title>Draft genome of actinobacteria isolated from guarana (Paullinia cupana (Mart.) Ducke.</title>
        <authorList>
            <person name="Siqueira K.A."/>
            <person name="Liotti R.G."/>
            <person name="Mendes T.A.O."/>
            <person name="Soares M.A."/>
        </authorList>
    </citation>
    <scope>NUCLEOTIDE SEQUENCE [LARGE SCALE GENOMIC DNA]</scope>
    <source>
        <strain evidence="1 2">193</strain>
    </source>
</reference>
<gene>
    <name evidence="1" type="ORF">CTZ28_13415</name>
</gene>
<dbReference type="RefSeq" id="WP_121889578.1">
    <property type="nucleotide sequence ID" value="NZ_PENI01000006.1"/>
</dbReference>
<sequence>MAKKLSFVRPPVHSVVLSVFLQPLSKLRTLDLAPLRVEWRHQYPELQELTPLPSWGPQEPESVQFVQSGLSWPMPMCVFVTESGDRRIRFQYDRFVFSWHFQPDGSGYPGFEALKAELSEKFERFSKLSHEAVGEIPEVKRVSVEYVNNLLGMTAHEAMAGVLTGWKAECAFPFAKPDYSGFRVHYCEYEENPSIGVLVGVDSAVGEGVEDEIPDSSNLSLSAESDIESDSDFWGALDDAHDVVTGVFEKVTSQRMRQGWGETE</sequence>
<protein>
    <recommendedName>
        <fullName evidence="3">TIGR04255 family protein</fullName>
    </recommendedName>
</protein>
<evidence type="ECO:0008006" key="3">
    <source>
        <dbReference type="Google" id="ProtNLM"/>
    </source>
</evidence>
<organism evidence="1 2">
    <name type="scientific">Streptomyces shenzhenensis</name>
    <dbReference type="NCBI Taxonomy" id="943815"/>
    <lineage>
        <taxon>Bacteria</taxon>
        <taxon>Bacillati</taxon>
        <taxon>Actinomycetota</taxon>
        <taxon>Actinomycetes</taxon>
        <taxon>Kitasatosporales</taxon>
        <taxon>Streptomycetaceae</taxon>
        <taxon>Streptomyces</taxon>
    </lineage>
</organism>
<dbReference type="OrthoDB" id="4033810at2"/>